<dbReference type="EMBL" id="BSYO01000002">
    <property type="protein sequence ID" value="GMH00501.1"/>
    <property type="molecule type" value="Genomic_DNA"/>
</dbReference>
<gene>
    <name evidence="1" type="ORF">Nepgr_002340</name>
</gene>
<protein>
    <submittedName>
        <fullName evidence="1">Uncharacterized protein</fullName>
    </submittedName>
</protein>
<accession>A0AAD3RY81</accession>
<dbReference type="AlphaFoldDB" id="A0AAD3RY81"/>
<name>A0AAD3RY81_NEPGR</name>
<reference evidence="1" key="1">
    <citation type="submission" date="2023-05" db="EMBL/GenBank/DDBJ databases">
        <title>Nepenthes gracilis genome sequencing.</title>
        <authorList>
            <person name="Fukushima K."/>
        </authorList>
    </citation>
    <scope>NUCLEOTIDE SEQUENCE</scope>
    <source>
        <strain evidence="1">SING2019-196</strain>
    </source>
</reference>
<dbReference type="Proteomes" id="UP001279734">
    <property type="component" value="Unassembled WGS sequence"/>
</dbReference>
<keyword evidence="2" id="KW-1185">Reference proteome</keyword>
<organism evidence="1 2">
    <name type="scientific">Nepenthes gracilis</name>
    <name type="common">Slender pitcher plant</name>
    <dbReference type="NCBI Taxonomy" id="150966"/>
    <lineage>
        <taxon>Eukaryota</taxon>
        <taxon>Viridiplantae</taxon>
        <taxon>Streptophyta</taxon>
        <taxon>Embryophyta</taxon>
        <taxon>Tracheophyta</taxon>
        <taxon>Spermatophyta</taxon>
        <taxon>Magnoliopsida</taxon>
        <taxon>eudicotyledons</taxon>
        <taxon>Gunneridae</taxon>
        <taxon>Pentapetalae</taxon>
        <taxon>Caryophyllales</taxon>
        <taxon>Nepenthaceae</taxon>
        <taxon>Nepenthes</taxon>
    </lineage>
</organism>
<comment type="caution">
    <text evidence="1">The sequence shown here is derived from an EMBL/GenBank/DDBJ whole genome shotgun (WGS) entry which is preliminary data.</text>
</comment>
<proteinExistence type="predicted"/>
<evidence type="ECO:0000313" key="2">
    <source>
        <dbReference type="Proteomes" id="UP001279734"/>
    </source>
</evidence>
<sequence length="76" mass="8878">MQLDNYDSALDYVADEKINICYIIVVQHPRRERWSGGESVRERNLESASHLGKYYQIKNKFGDPSHGTRNSSLSFW</sequence>
<evidence type="ECO:0000313" key="1">
    <source>
        <dbReference type="EMBL" id="GMH00501.1"/>
    </source>
</evidence>